<dbReference type="Pfam" id="PF00179">
    <property type="entry name" value="UQ_con"/>
    <property type="match status" value="1"/>
</dbReference>
<evidence type="ECO:0000256" key="2">
    <source>
        <dbReference type="SAM" id="Phobius"/>
    </source>
</evidence>
<feature type="transmembrane region" description="Helical" evidence="2">
    <location>
        <begin position="264"/>
        <end position="285"/>
    </location>
</feature>
<dbReference type="PANTHER" id="PTHR24067">
    <property type="entry name" value="UBIQUITIN-CONJUGATING ENZYME E2"/>
    <property type="match status" value="1"/>
</dbReference>
<dbReference type="InterPro" id="IPR050113">
    <property type="entry name" value="Ub_conjugating_enzyme"/>
</dbReference>
<protein>
    <submittedName>
        <fullName evidence="5">UBC core domain-containing protein</fullName>
    </submittedName>
</protein>
<name>A0A9J2PSY3_ASCLU</name>
<reference evidence="5" key="1">
    <citation type="submission" date="2023-03" db="UniProtKB">
        <authorList>
            <consortium name="WormBaseParasite"/>
        </authorList>
    </citation>
    <scope>IDENTIFICATION</scope>
</reference>
<keyword evidence="2" id="KW-0812">Transmembrane</keyword>
<organism evidence="4 5">
    <name type="scientific">Ascaris lumbricoides</name>
    <name type="common">Giant roundworm</name>
    <dbReference type="NCBI Taxonomy" id="6252"/>
    <lineage>
        <taxon>Eukaryota</taxon>
        <taxon>Metazoa</taxon>
        <taxon>Ecdysozoa</taxon>
        <taxon>Nematoda</taxon>
        <taxon>Chromadorea</taxon>
        <taxon>Rhabditida</taxon>
        <taxon>Spirurina</taxon>
        <taxon>Ascaridomorpha</taxon>
        <taxon>Ascaridoidea</taxon>
        <taxon>Ascarididae</taxon>
        <taxon>Ascaris</taxon>
    </lineage>
</organism>
<dbReference type="Proteomes" id="UP000036681">
    <property type="component" value="Unplaced"/>
</dbReference>
<evidence type="ECO:0000313" key="5">
    <source>
        <dbReference type="WBParaSite" id="ALUE_0001258301-mRNA-1"/>
    </source>
</evidence>
<proteinExistence type="predicted"/>
<keyword evidence="4" id="KW-1185">Reference proteome</keyword>
<sequence>MGLLVVALQVAVSSHDIHSPPIGNDQGICFSVVQVTRLVEEGRIAGRIGMVGASVTAVARLKKDYSKLLKDWISKRWQGVPTPTDSGSGSFDVDRYDPVPYVLAAPLHSNILEWHYVIRGVYHGKLVFPPDFPFKPPAIYMLTPSGRFQTNTRLCLSISDFHPDTWNPAWTVSTIITGLLSFMNETAPTLGSLTSTDSEKRALAKKSREFNLKDRVFCDLFEDLANEIRTELAEERSRDAAEDAAIQEMNSSRRSGEEGDYSPLTYNIVVLAGVVIIAFAVRYVILAAQEEN</sequence>
<accession>A0A9J2PSY3</accession>
<dbReference type="WBParaSite" id="ALUE_0001258301-mRNA-1">
    <property type="protein sequence ID" value="ALUE_0001258301-mRNA-1"/>
    <property type="gene ID" value="ALUE_0001258301"/>
</dbReference>
<dbReference type="FunFam" id="3.10.110.10:FF:000109">
    <property type="entry name" value="Ubiquitin-conjugating enzyme E2 J2-like"/>
    <property type="match status" value="1"/>
</dbReference>
<dbReference type="InterPro" id="IPR016135">
    <property type="entry name" value="UBQ-conjugating_enzyme/RWD"/>
</dbReference>
<dbReference type="GO" id="GO:0032446">
    <property type="term" value="P:protein modification by small protein conjugation"/>
    <property type="evidence" value="ECO:0007669"/>
    <property type="project" value="UniProtKB-ARBA"/>
</dbReference>
<keyword evidence="2" id="KW-1133">Transmembrane helix</keyword>
<dbReference type="PROSITE" id="PS50127">
    <property type="entry name" value="UBC_2"/>
    <property type="match status" value="1"/>
</dbReference>
<keyword evidence="2" id="KW-0472">Membrane</keyword>
<evidence type="ECO:0000256" key="1">
    <source>
        <dbReference type="SAM" id="MobiDB-lite"/>
    </source>
</evidence>
<feature type="domain" description="UBC core" evidence="3">
    <location>
        <begin position="56"/>
        <end position="223"/>
    </location>
</feature>
<dbReference type="InterPro" id="IPR000608">
    <property type="entry name" value="UBC"/>
</dbReference>
<dbReference type="AlphaFoldDB" id="A0A9J2PSY3"/>
<dbReference type="SUPFAM" id="SSF54495">
    <property type="entry name" value="UBC-like"/>
    <property type="match status" value="1"/>
</dbReference>
<evidence type="ECO:0000259" key="3">
    <source>
        <dbReference type="PROSITE" id="PS50127"/>
    </source>
</evidence>
<feature type="region of interest" description="Disordered" evidence="1">
    <location>
        <begin position="236"/>
        <end position="259"/>
    </location>
</feature>
<evidence type="ECO:0000313" key="4">
    <source>
        <dbReference type="Proteomes" id="UP000036681"/>
    </source>
</evidence>
<dbReference type="CDD" id="cd23799">
    <property type="entry name" value="UBCc_UBE2J"/>
    <property type="match status" value="1"/>
</dbReference>
<dbReference type="Gene3D" id="3.10.110.10">
    <property type="entry name" value="Ubiquitin Conjugating Enzyme"/>
    <property type="match status" value="1"/>
</dbReference>
<dbReference type="SMART" id="SM00212">
    <property type="entry name" value="UBCc"/>
    <property type="match status" value="1"/>
</dbReference>